<keyword evidence="1" id="KW-0732">Signal</keyword>
<organism evidence="2 3">
    <name type="scientific">Sulfitobacter donghicola DSW-25 = KCTC 12864 = JCM 14565</name>
    <dbReference type="NCBI Taxonomy" id="1300350"/>
    <lineage>
        <taxon>Bacteria</taxon>
        <taxon>Pseudomonadati</taxon>
        <taxon>Pseudomonadota</taxon>
        <taxon>Alphaproteobacteria</taxon>
        <taxon>Rhodobacterales</taxon>
        <taxon>Roseobacteraceae</taxon>
        <taxon>Sulfitobacter</taxon>
    </lineage>
</organism>
<dbReference type="RefSeq" id="WP_025058328.1">
    <property type="nucleotide sequence ID" value="NZ_JAMC01000002.1"/>
</dbReference>
<feature type="signal peptide" evidence="1">
    <location>
        <begin position="1"/>
        <end position="28"/>
    </location>
</feature>
<feature type="chain" id="PRO_5001689718" evidence="1">
    <location>
        <begin position="29"/>
        <end position="180"/>
    </location>
</feature>
<proteinExistence type="predicted"/>
<dbReference type="STRING" id="1300350.Z948_870"/>
<evidence type="ECO:0000313" key="2">
    <source>
        <dbReference type="EMBL" id="KEJ90299.1"/>
    </source>
</evidence>
<dbReference type="AlphaFoldDB" id="A0A073IKK1"/>
<comment type="caution">
    <text evidence="2">The sequence shown here is derived from an EMBL/GenBank/DDBJ whole genome shotgun (WGS) entry which is preliminary data.</text>
</comment>
<protein>
    <submittedName>
        <fullName evidence="2">Uncharacterized protein</fullName>
    </submittedName>
</protein>
<dbReference type="EMBL" id="JAMC01000002">
    <property type="protein sequence ID" value="KEJ90299.1"/>
    <property type="molecule type" value="Genomic_DNA"/>
</dbReference>
<gene>
    <name evidence="2" type="ORF">DSW25_05810</name>
</gene>
<dbReference type="Proteomes" id="UP000027734">
    <property type="component" value="Unassembled WGS sequence"/>
</dbReference>
<evidence type="ECO:0000313" key="3">
    <source>
        <dbReference type="Proteomes" id="UP000027734"/>
    </source>
</evidence>
<name>A0A073IKK1_9RHOB</name>
<reference evidence="2 3" key="1">
    <citation type="submission" date="2014-01" db="EMBL/GenBank/DDBJ databases">
        <title>Sulfitobacter donghicola JCM 14565 Genome Sequencing.</title>
        <authorList>
            <person name="Lai Q."/>
            <person name="Hong Z."/>
        </authorList>
    </citation>
    <scope>NUCLEOTIDE SEQUENCE [LARGE SCALE GENOMIC DNA]</scope>
    <source>
        <strain evidence="2 3">JCM 14565</strain>
    </source>
</reference>
<accession>A0A073IKK1</accession>
<evidence type="ECO:0000256" key="1">
    <source>
        <dbReference type="SAM" id="SignalP"/>
    </source>
</evidence>
<keyword evidence="3" id="KW-1185">Reference proteome</keyword>
<sequence>MRKSFFRSACAILGGNLLVAATATYAMSATVDQIMEQCRTGHMANLTEISPRDLTQAEATPLVLSLDNVTKMGQTLSQSASAADWSMDETIVAAFAQQTEMLRTGAVSGDLLRSERGVLYRWKDNSLGTLCILALPAATRPDAPHISPHVGTDSISWRAAPTGENAKFTSQIVMISDRPT</sequence>